<gene>
    <name evidence="1" type="ORF">DAT39_011938</name>
</gene>
<comment type="caution">
    <text evidence="1">The sequence shown here is derived from an EMBL/GenBank/DDBJ whole genome shotgun (WGS) entry which is preliminary data.</text>
</comment>
<name>A0A8J4UHY6_CLAMG</name>
<proteinExistence type="predicted"/>
<dbReference type="EMBL" id="QNUK01000203">
    <property type="protein sequence ID" value="KAF5898347.1"/>
    <property type="molecule type" value="Genomic_DNA"/>
</dbReference>
<reference evidence="1" key="1">
    <citation type="submission" date="2020-07" db="EMBL/GenBank/DDBJ databases">
        <title>Clarias magur genome sequencing, assembly and annotation.</title>
        <authorList>
            <person name="Kushwaha B."/>
            <person name="Kumar R."/>
            <person name="Das P."/>
            <person name="Joshi C.G."/>
            <person name="Kumar D."/>
            <person name="Nagpure N.S."/>
            <person name="Pandey M."/>
            <person name="Agarwal S."/>
            <person name="Srivastava S."/>
            <person name="Singh M."/>
            <person name="Sahoo L."/>
            <person name="Jayasankar P."/>
            <person name="Meher P.K."/>
            <person name="Koringa P.G."/>
            <person name="Iquebal M.A."/>
            <person name="Das S.P."/>
            <person name="Bit A."/>
            <person name="Patnaik S."/>
            <person name="Patel N."/>
            <person name="Shah T.M."/>
            <person name="Hinsu A."/>
            <person name="Jena J.K."/>
        </authorList>
    </citation>
    <scope>NUCLEOTIDE SEQUENCE</scope>
    <source>
        <strain evidence="1">CIFAMagur01</strain>
        <tissue evidence="1">Testis</tissue>
    </source>
</reference>
<evidence type="ECO:0000313" key="2">
    <source>
        <dbReference type="Proteomes" id="UP000727407"/>
    </source>
</evidence>
<accession>A0A8J4UHY6</accession>
<keyword evidence="2" id="KW-1185">Reference proteome</keyword>
<organism evidence="1 2">
    <name type="scientific">Clarias magur</name>
    <name type="common">Asian catfish</name>
    <name type="synonym">Macropteronotus magur</name>
    <dbReference type="NCBI Taxonomy" id="1594786"/>
    <lineage>
        <taxon>Eukaryota</taxon>
        <taxon>Metazoa</taxon>
        <taxon>Chordata</taxon>
        <taxon>Craniata</taxon>
        <taxon>Vertebrata</taxon>
        <taxon>Euteleostomi</taxon>
        <taxon>Actinopterygii</taxon>
        <taxon>Neopterygii</taxon>
        <taxon>Teleostei</taxon>
        <taxon>Ostariophysi</taxon>
        <taxon>Siluriformes</taxon>
        <taxon>Clariidae</taxon>
        <taxon>Clarias</taxon>
    </lineage>
</organism>
<evidence type="ECO:0000313" key="1">
    <source>
        <dbReference type="EMBL" id="KAF5898347.1"/>
    </source>
</evidence>
<dbReference type="AlphaFoldDB" id="A0A8J4UHY6"/>
<dbReference type="Proteomes" id="UP000727407">
    <property type="component" value="Unassembled WGS sequence"/>
</dbReference>
<protein>
    <submittedName>
        <fullName evidence="1">Uncharacterized protein</fullName>
    </submittedName>
</protein>
<sequence length="107" mass="12009">MPVLPRVTERIATRRRPRASHQCALPPRSYAFLFRGDHERPEGLTGCEGKPIGLKSRADRSGIWLNRNELRYAGGSTESLHHPVNPILVSFASRHEKTATTGLCMFD</sequence>